<dbReference type="Pfam" id="PF12697">
    <property type="entry name" value="Abhydrolase_6"/>
    <property type="match status" value="1"/>
</dbReference>
<dbReference type="PANTHER" id="PTHR43194">
    <property type="entry name" value="HYDROLASE ALPHA/BETA FOLD FAMILY"/>
    <property type="match status" value="1"/>
</dbReference>
<dbReference type="PRINTS" id="PR00412">
    <property type="entry name" value="EPOXHYDRLASE"/>
</dbReference>
<dbReference type="AlphaFoldDB" id="A0AAJ5WZ23"/>
<feature type="domain" description="AB hydrolase-1" evidence="1">
    <location>
        <begin position="32"/>
        <end position="271"/>
    </location>
</feature>
<accession>A0AAJ5WZ23</accession>
<dbReference type="InterPro" id="IPR029058">
    <property type="entry name" value="AB_hydrolase_fold"/>
</dbReference>
<dbReference type="GO" id="GO:0016787">
    <property type="term" value="F:hydrolase activity"/>
    <property type="evidence" value="ECO:0007669"/>
    <property type="project" value="UniProtKB-KW"/>
</dbReference>
<dbReference type="InterPro" id="IPR000073">
    <property type="entry name" value="AB_hydrolase_1"/>
</dbReference>
<dbReference type="Gene3D" id="3.40.50.1820">
    <property type="entry name" value="alpha/beta hydrolase"/>
    <property type="match status" value="1"/>
</dbReference>
<name>A0AAJ5WZ23_9CAUL</name>
<evidence type="ECO:0000259" key="1">
    <source>
        <dbReference type="Pfam" id="PF12697"/>
    </source>
</evidence>
<dbReference type="InterPro" id="IPR050228">
    <property type="entry name" value="Carboxylesterase_BioH"/>
</dbReference>
<evidence type="ECO:0000313" key="3">
    <source>
        <dbReference type="Proteomes" id="UP001213664"/>
    </source>
</evidence>
<dbReference type="EMBL" id="CP119326">
    <property type="protein sequence ID" value="WEK40014.1"/>
    <property type="molecule type" value="Genomic_DNA"/>
</dbReference>
<proteinExistence type="predicted"/>
<sequence>MAGQASGVRTYSSSGGVSIVADVDGPDDAPVVLLMHGGGQTRHSWSGAMASLVERGYRVVNYDARGHGDSSWAEDGAYALDDRVDDVRAVLGDTTAPFALVGASLGGATAIHAVASGLAASAVVMVDIVPDPEPLGIGRITDFMNGHLDGFADLDEAADAVAAYNPERPRPTNPTGLMRNLRRRDNGRLYWHWDPRILQDPTGQKAIIRRSAEAAAAAAEPPPFLLVRGLHSDVVSDAGVASFRALMSDLEVVDVAGAGHMVAGDRNDAFNAGVIDFLARKMPVERSA</sequence>
<dbReference type="Proteomes" id="UP001213664">
    <property type="component" value="Chromosome"/>
</dbReference>
<protein>
    <submittedName>
        <fullName evidence="2">Alpha/beta hydrolase</fullName>
    </submittedName>
</protein>
<evidence type="ECO:0000313" key="2">
    <source>
        <dbReference type="EMBL" id="WEK40014.1"/>
    </source>
</evidence>
<keyword evidence="2" id="KW-0378">Hydrolase</keyword>
<dbReference type="InterPro" id="IPR000639">
    <property type="entry name" value="Epox_hydrolase-like"/>
</dbReference>
<organism evidence="2 3">
    <name type="scientific">Candidatus Brevundimonas colombiensis</name>
    <dbReference type="NCBI Taxonomy" id="3121376"/>
    <lineage>
        <taxon>Bacteria</taxon>
        <taxon>Pseudomonadati</taxon>
        <taxon>Pseudomonadota</taxon>
        <taxon>Alphaproteobacteria</taxon>
        <taxon>Caulobacterales</taxon>
        <taxon>Caulobacteraceae</taxon>
        <taxon>Brevundimonas</taxon>
    </lineage>
</organism>
<dbReference type="SUPFAM" id="SSF53474">
    <property type="entry name" value="alpha/beta-Hydrolases"/>
    <property type="match status" value="1"/>
</dbReference>
<reference evidence="2" key="1">
    <citation type="submission" date="2023-03" db="EMBL/GenBank/DDBJ databases">
        <title>Andean soil-derived lignocellulolytic bacterial consortium as a source of novel taxa and putative plastic-active enzymes.</title>
        <authorList>
            <person name="Diaz-Garcia L."/>
            <person name="Chuvochina M."/>
            <person name="Feuerriegel G."/>
            <person name="Bunk B."/>
            <person name="Sproer C."/>
            <person name="Streit W.R."/>
            <person name="Rodriguez L.M."/>
            <person name="Overmann J."/>
            <person name="Jimenez D.J."/>
        </authorList>
    </citation>
    <scope>NUCLEOTIDE SEQUENCE</scope>
    <source>
        <strain evidence="2">MAG 833</strain>
    </source>
</reference>
<dbReference type="PANTHER" id="PTHR43194:SF2">
    <property type="entry name" value="PEROXISOMAL MEMBRANE PROTEIN LPX1"/>
    <property type="match status" value="1"/>
</dbReference>
<gene>
    <name evidence="2" type="ORF">P0Y50_15990</name>
</gene>